<dbReference type="SUPFAM" id="SSF47473">
    <property type="entry name" value="EF-hand"/>
    <property type="match status" value="1"/>
</dbReference>
<dbReference type="InterPro" id="IPR002048">
    <property type="entry name" value="EF_hand_dom"/>
</dbReference>
<comment type="caution">
    <text evidence="3">The sequence shown here is derived from an EMBL/GenBank/DDBJ whole genome shotgun (WGS) entry which is preliminary data.</text>
</comment>
<organism evidence="3 4">
    <name type="scientific">Sinanodonta woodiana</name>
    <name type="common">Chinese pond mussel</name>
    <name type="synonym">Anodonta woodiana</name>
    <dbReference type="NCBI Taxonomy" id="1069815"/>
    <lineage>
        <taxon>Eukaryota</taxon>
        <taxon>Metazoa</taxon>
        <taxon>Spiralia</taxon>
        <taxon>Lophotrochozoa</taxon>
        <taxon>Mollusca</taxon>
        <taxon>Bivalvia</taxon>
        <taxon>Autobranchia</taxon>
        <taxon>Heteroconchia</taxon>
        <taxon>Palaeoheterodonta</taxon>
        <taxon>Unionida</taxon>
        <taxon>Unionoidea</taxon>
        <taxon>Unionidae</taxon>
        <taxon>Unioninae</taxon>
        <taxon>Sinanodonta</taxon>
    </lineage>
</organism>
<keyword evidence="4" id="KW-1185">Reference proteome</keyword>
<evidence type="ECO:0000313" key="4">
    <source>
        <dbReference type="Proteomes" id="UP001634394"/>
    </source>
</evidence>
<evidence type="ECO:0000256" key="1">
    <source>
        <dbReference type="SAM" id="MobiDB-lite"/>
    </source>
</evidence>
<evidence type="ECO:0000313" key="3">
    <source>
        <dbReference type="EMBL" id="KAL3859419.1"/>
    </source>
</evidence>
<feature type="compositionally biased region" description="Basic residues" evidence="1">
    <location>
        <begin position="1"/>
        <end position="15"/>
    </location>
</feature>
<proteinExistence type="predicted"/>
<feature type="compositionally biased region" description="Basic residues" evidence="1">
    <location>
        <begin position="58"/>
        <end position="71"/>
    </location>
</feature>
<dbReference type="Gene3D" id="1.10.238.10">
    <property type="entry name" value="EF-hand"/>
    <property type="match status" value="1"/>
</dbReference>
<evidence type="ECO:0000259" key="2">
    <source>
        <dbReference type="PROSITE" id="PS50222"/>
    </source>
</evidence>
<name>A0ABD3VCX0_SINWO</name>
<sequence>MPKKKSIKKKKKKSGSAKDDRADNLENVDPGTQTLVTASDKDGGMAELLQQPDGSSVKGKKKKRKGKKKKMTRSEKDLAKLEKAAEKIKADVVGYMQFVDRMDKWLLLNADNLIKVFRAFDEDGECLLTYDEFKSGLFDLNAPCNKVESHLLAKLLDRENSGDIDYTEISAGLQYVREEMDLMRESEETNSQLVMTKRDIDHCKCCKMGIDEPFKVPHPKYILLELRFITFDSFKDHPGHIETLVHDHIPVQTLIRIIIEDTSVQSTKLSIFTDKSRSPESRLPLDMTLKELGYVGDNYDKPEEITLYYDYKVEFMSCPILLCDYYFGKNNQAN</sequence>
<protein>
    <recommendedName>
        <fullName evidence="2">EF-hand domain-containing protein</fullName>
    </recommendedName>
</protein>
<gene>
    <name evidence="3" type="ORF">ACJMK2_009642</name>
</gene>
<dbReference type="EMBL" id="JBJQND010000012">
    <property type="protein sequence ID" value="KAL3859419.1"/>
    <property type="molecule type" value="Genomic_DNA"/>
</dbReference>
<dbReference type="Proteomes" id="UP001634394">
    <property type="component" value="Unassembled WGS sequence"/>
</dbReference>
<reference evidence="3 4" key="1">
    <citation type="submission" date="2024-11" db="EMBL/GenBank/DDBJ databases">
        <title>Chromosome-level genome assembly of the freshwater bivalve Anodonta woodiana.</title>
        <authorList>
            <person name="Chen X."/>
        </authorList>
    </citation>
    <scope>NUCLEOTIDE SEQUENCE [LARGE SCALE GENOMIC DNA]</scope>
    <source>
        <strain evidence="3">MN2024</strain>
        <tissue evidence="3">Gills</tissue>
    </source>
</reference>
<dbReference type="InterPro" id="IPR011992">
    <property type="entry name" value="EF-hand-dom_pair"/>
</dbReference>
<dbReference type="AlphaFoldDB" id="A0ABD3VCX0"/>
<feature type="region of interest" description="Disordered" evidence="1">
    <location>
        <begin position="1"/>
        <end position="75"/>
    </location>
</feature>
<dbReference type="PROSITE" id="PS50222">
    <property type="entry name" value="EF_HAND_2"/>
    <property type="match status" value="1"/>
</dbReference>
<feature type="domain" description="EF-hand" evidence="2">
    <location>
        <begin position="108"/>
        <end position="143"/>
    </location>
</feature>
<accession>A0ABD3VCX0</accession>